<organism evidence="2 3">
    <name type="scientific">Acetobacter fallax</name>
    <dbReference type="NCBI Taxonomy" id="1737473"/>
    <lineage>
        <taxon>Bacteria</taxon>
        <taxon>Pseudomonadati</taxon>
        <taxon>Pseudomonadota</taxon>
        <taxon>Alphaproteobacteria</taxon>
        <taxon>Acetobacterales</taxon>
        <taxon>Acetobacteraceae</taxon>
        <taxon>Acetobacter</taxon>
    </lineage>
</organism>
<keyword evidence="3" id="KW-1185">Reference proteome</keyword>
<reference evidence="2 3" key="1">
    <citation type="journal article" date="2020" name="Int. J. Syst. Evol. Microbiol.">
        <title>Novel acetic acid bacteria from cider fermentations: Acetobacter conturbans sp. nov. and Acetobacter fallax sp. nov.</title>
        <authorList>
            <person name="Sombolestani A.S."/>
            <person name="Cleenwerck I."/>
            <person name="Cnockaert M."/>
            <person name="Borremans W."/>
            <person name="Wieme A.D."/>
            <person name="De Vuyst L."/>
            <person name="Vandamme P."/>
        </authorList>
    </citation>
    <scope>NUCLEOTIDE SEQUENCE [LARGE SCALE GENOMIC DNA]</scope>
    <source>
        <strain evidence="2 3">LMG 1637</strain>
    </source>
</reference>
<keyword evidence="1" id="KW-0812">Transmembrane</keyword>
<sequence>MMNETAIYSSGKINIDRNFIKVGNNSYSVPSIGSVSLKVTKFYWASVVALIALFIGVGCFSDTPKNEGAGIFSIFICIIFTVACFGKQYEVLIKNSSGDQPVFTTRDRKVATAIKAAVEEAMISHRPPGAVA</sequence>
<keyword evidence="1" id="KW-0472">Membrane</keyword>
<evidence type="ECO:0000313" key="2">
    <source>
        <dbReference type="EMBL" id="NHO33290.1"/>
    </source>
</evidence>
<feature type="transmembrane region" description="Helical" evidence="1">
    <location>
        <begin position="42"/>
        <end position="63"/>
    </location>
</feature>
<evidence type="ECO:0000256" key="1">
    <source>
        <dbReference type="SAM" id="Phobius"/>
    </source>
</evidence>
<keyword evidence="1" id="KW-1133">Transmembrane helix</keyword>
<dbReference type="InterPro" id="IPR045629">
    <property type="entry name" value="DUF6232"/>
</dbReference>
<protein>
    <submittedName>
        <fullName evidence="2">Uncharacterized protein</fullName>
    </submittedName>
</protein>
<proteinExistence type="predicted"/>
<evidence type="ECO:0000313" key="3">
    <source>
        <dbReference type="Proteomes" id="UP000615326"/>
    </source>
</evidence>
<accession>A0ABX0KBD2</accession>
<dbReference type="RefSeq" id="WP_173577813.1">
    <property type="nucleotide sequence ID" value="NZ_WOSW01000025.1"/>
</dbReference>
<gene>
    <name evidence="2" type="ORF">GOB84_12095</name>
</gene>
<dbReference type="EMBL" id="WOSW01000025">
    <property type="protein sequence ID" value="NHO33290.1"/>
    <property type="molecule type" value="Genomic_DNA"/>
</dbReference>
<feature type="transmembrane region" description="Helical" evidence="1">
    <location>
        <begin position="69"/>
        <end position="86"/>
    </location>
</feature>
<comment type="caution">
    <text evidence="2">The sequence shown here is derived from an EMBL/GenBank/DDBJ whole genome shotgun (WGS) entry which is preliminary data.</text>
</comment>
<name>A0ABX0KBD2_9PROT</name>
<dbReference type="Pfam" id="PF19744">
    <property type="entry name" value="DUF6232"/>
    <property type="match status" value="1"/>
</dbReference>
<dbReference type="Proteomes" id="UP000615326">
    <property type="component" value="Unassembled WGS sequence"/>
</dbReference>